<sequence length="134" mass="14624">MTDAFGRLKAAAGRINHDRSRTLRIISMPALSMSVAPEILDLFRKVDPQTRIELITADSLSYFKMIRDAVTRYGSGEPLGGQPGIEQGTLAHVETSARDQQDRVSTLCRRSGRVSGGRAVGSVGSDQSVTWFSR</sequence>
<dbReference type="EMBL" id="JBBKTW010000009">
    <property type="protein sequence ID" value="MEN2990991.1"/>
    <property type="molecule type" value="Genomic_DNA"/>
</dbReference>
<dbReference type="Proteomes" id="UP001413721">
    <property type="component" value="Unassembled WGS sequence"/>
</dbReference>
<comment type="caution">
    <text evidence="2">The sequence shown here is derived from an EMBL/GenBank/DDBJ whole genome shotgun (WGS) entry which is preliminary data.</text>
</comment>
<evidence type="ECO:0000313" key="3">
    <source>
        <dbReference type="Proteomes" id="UP001413721"/>
    </source>
</evidence>
<name>A0ABU9YQB6_9PROT</name>
<keyword evidence="3" id="KW-1185">Reference proteome</keyword>
<organism evidence="2 3">
    <name type="scientific">Tistrella arctica</name>
    <dbReference type="NCBI Taxonomy" id="3133430"/>
    <lineage>
        <taxon>Bacteria</taxon>
        <taxon>Pseudomonadati</taxon>
        <taxon>Pseudomonadota</taxon>
        <taxon>Alphaproteobacteria</taxon>
        <taxon>Geminicoccales</taxon>
        <taxon>Geminicoccaceae</taxon>
        <taxon>Tistrella</taxon>
    </lineage>
</organism>
<reference evidence="2 3" key="1">
    <citation type="submission" date="2024-03" db="EMBL/GenBank/DDBJ databases">
        <title>High-quality draft genome sequencing of Tistrella sp. BH-R2-4.</title>
        <authorList>
            <person name="Dong C."/>
        </authorList>
    </citation>
    <scope>NUCLEOTIDE SEQUENCE [LARGE SCALE GENOMIC DNA]</scope>
    <source>
        <strain evidence="2 3">BH-R2-4</strain>
    </source>
</reference>
<feature type="region of interest" description="Disordered" evidence="1">
    <location>
        <begin position="115"/>
        <end position="134"/>
    </location>
</feature>
<accession>A0ABU9YQB6</accession>
<gene>
    <name evidence="2" type="ORF">WG926_21955</name>
</gene>
<evidence type="ECO:0008006" key="4">
    <source>
        <dbReference type="Google" id="ProtNLM"/>
    </source>
</evidence>
<evidence type="ECO:0000256" key="1">
    <source>
        <dbReference type="SAM" id="MobiDB-lite"/>
    </source>
</evidence>
<proteinExistence type="predicted"/>
<dbReference type="RefSeq" id="WP_345938288.1">
    <property type="nucleotide sequence ID" value="NZ_JBBKTW010000009.1"/>
</dbReference>
<protein>
    <recommendedName>
        <fullName evidence="4">LysR substrate-binding domain-containing protein</fullName>
    </recommendedName>
</protein>
<evidence type="ECO:0000313" key="2">
    <source>
        <dbReference type="EMBL" id="MEN2990991.1"/>
    </source>
</evidence>